<comment type="similarity">
    <text evidence="1">Belongs to the short-chain dehydrogenases/reductases (SDR) family.</text>
</comment>
<protein>
    <submittedName>
        <fullName evidence="3">SDR family oxidoreductase</fullName>
    </submittedName>
</protein>
<organism evidence="3 4">
    <name type="scientific">Leifsonia tongyongensis</name>
    <dbReference type="NCBI Taxonomy" id="1268043"/>
    <lineage>
        <taxon>Bacteria</taxon>
        <taxon>Bacillati</taxon>
        <taxon>Actinomycetota</taxon>
        <taxon>Actinomycetes</taxon>
        <taxon>Micrococcales</taxon>
        <taxon>Microbacteriaceae</taxon>
        <taxon>Leifsonia</taxon>
    </lineage>
</organism>
<proteinExistence type="inferred from homology"/>
<dbReference type="InterPro" id="IPR002347">
    <property type="entry name" value="SDR_fam"/>
</dbReference>
<evidence type="ECO:0000313" key="3">
    <source>
        <dbReference type="EMBL" id="NEN05926.1"/>
    </source>
</evidence>
<dbReference type="PRINTS" id="PR00081">
    <property type="entry name" value="GDHRDH"/>
</dbReference>
<dbReference type="Pfam" id="PF13561">
    <property type="entry name" value="adh_short_C2"/>
    <property type="match status" value="1"/>
</dbReference>
<dbReference type="PANTHER" id="PTHR43669">
    <property type="entry name" value="5-KETO-D-GLUCONATE 5-REDUCTASE"/>
    <property type="match status" value="1"/>
</dbReference>
<gene>
    <name evidence="3" type="ORF">G3T36_08565</name>
</gene>
<accession>A0A6L9XXB0</accession>
<keyword evidence="4" id="KW-1185">Reference proteome</keyword>
<evidence type="ECO:0000313" key="4">
    <source>
        <dbReference type="Proteomes" id="UP000474967"/>
    </source>
</evidence>
<dbReference type="RefSeq" id="WP_163289338.1">
    <property type="nucleotide sequence ID" value="NZ_JAAGWY010000002.1"/>
</dbReference>
<dbReference type="SUPFAM" id="SSF51735">
    <property type="entry name" value="NAD(P)-binding Rossmann-fold domains"/>
    <property type="match status" value="1"/>
</dbReference>
<sequence>MLLDNKIAVVYGAGGAIGSAVARAFAAEGADVFVTGRVLAPVERVARDIAAAGGSAHAAEVDALDERAIDVHLRSVVDAAGRVDISFNAVGVPTSTLLGVPLADLDAESFVRPITAYTTSYFLTARLAARRMLSRASGVIMTVSALPARTGTRLNGGYGPAQAAKEAMTRDLSAEFAPAGIRVVGIRPHGIPETETMRHSYESKPPGMTWEEFEGWLEGMTHPRRTMTIDEVANVAAFVASDRASGLTGTIVNLTMGSLDD</sequence>
<evidence type="ECO:0000256" key="1">
    <source>
        <dbReference type="ARBA" id="ARBA00006484"/>
    </source>
</evidence>
<evidence type="ECO:0000256" key="2">
    <source>
        <dbReference type="ARBA" id="ARBA00023002"/>
    </source>
</evidence>
<dbReference type="AlphaFoldDB" id="A0A6L9XXB0"/>
<name>A0A6L9XXB0_9MICO</name>
<keyword evidence="2" id="KW-0560">Oxidoreductase</keyword>
<reference evidence="3 4" key="1">
    <citation type="journal article" date="2014" name="J. Microbiol.">
        <title>Diaminobutyricibacter tongyongensis gen. nov., sp. nov. and Homoserinibacter gongjuensis gen. nov., sp. nov. belong to the family Microbacteriaceae.</title>
        <authorList>
            <person name="Kim S.J."/>
            <person name="Ahn J.H."/>
            <person name="Weon H.Y."/>
            <person name="Hamada M."/>
            <person name="Suzuki K."/>
            <person name="Kwon S.W."/>
        </authorList>
    </citation>
    <scope>NUCLEOTIDE SEQUENCE [LARGE SCALE GENOMIC DNA]</scope>
    <source>
        <strain evidence="3 4">NBRC 108724</strain>
    </source>
</reference>
<dbReference type="PANTHER" id="PTHR43669:SF8">
    <property type="entry name" value="SHORT-CHAIN TYPE DEHYDROGENASE_REDUCTASE-RELATED"/>
    <property type="match status" value="1"/>
</dbReference>
<dbReference type="Proteomes" id="UP000474967">
    <property type="component" value="Unassembled WGS sequence"/>
</dbReference>
<dbReference type="EMBL" id="JAAGWY010000002">
    <property type="protein sequence ID" value="NEN05926.1"/>
    <property type="molecule type" value="Genomic_DNA"/>
</dbReference>
<comment type="caution">
    <text evidence="3">The sequence shown here is derived from an EMBL/GenBank/DDBJ whole genome shotgun (WGS) entry which is preliminary data.</text>
</comment>
<dbReference type="Gene3D" id="3.40.50.720">
    <property type="entry name" value="NAD(P)-binding Rossmann-like Domain"/>
    <property type="match status" value="1"/>
</dbReference>
<dbReference type="GO" id="GO:0016491">
    <property type="term" value="F:oxidoreductase activity"/>
    <property type="evidence" value="ECO:0007669"/>
    <property type="project" value="UniProtKB-KW"/>
</dbReference>
<dbReference type="CDD" id="cd05233">
    <property type="entry name" value="SDR_c"/>
    <property type="match status" value="1"/>
</dbReference>
<dbReference type="InterPro" id="IPR036291">
    <property type="entry name" value="NAD(P)-bd_dom_sf"/>
</dbReference>